<evidence type="ECO:0000313" key="3">
    <source>
        <dbReference type="Proteomes" id="UP001287282"/>
    </source>
</evidence>
<name>A0ABU3XFX7_9BACI</name>
<evidence type="ECO:0000313" key="2">
    <source>
        <dbReference type="EMBL" id="MDV2686791.1"/>
    </source>
</evidence>
<feature type="chain" id="PRO_5045961315" evidence="1">
    <location>
        <begin position="26"/>
        <end position="193"/>
    </location>
</feature>
<dbReference type="RefSeq" id="WP_317123900.1">
    <property type="nucleotide sequence ID" value="NZ_JAWJBA010000014.1"/>
</dbReference>
<organism evidence="2 3">
    <name type="scientific">Alkalihalophilus lindianensis</name>
    <dbReference type="NCBI Taxonomy" id="1630542"/>
    <lineage>
        <taxon>Bacteria</taxon>
        <taxon>Bacillati</taxon>
        <taxon>Bacillota</taxon>
        <taxon>Bacilli</taxon>
        <taxon>Bacillales</taxon>
        <taxon>Bacillaceae</taxon>
        <taxon>Alkalihalophilus</taxon>
    </lineage>
</organism>
<proteinExistence type="predicted"/>
<keyword evidence="3" id="KW-1185">Reference proteome</keyword>
<dbReference type="Proteomes" id="UP001287282">
    <property type="component" value="Unassembled WGS sequence"/>
</dbReference>
<comment type="caution">
    <text evidence="2">The sequence shown here is derived from an EMBL/GenBank/DDBJ whole genome shotgun (WGS) entry which is preliminary data.</text>
</comment>
<feature type="signal peptide" evidence="1">
    <location>
        <begin position="1"/>
        <end position="25"/>
    </location>
</feature>
<keyword evidence="1" id="KW-0732">Signal</keyword>
<reference evidence="2 3" key="1">
    <citation type="submission" date="2023-10" db="EMBL/GenBank/DDBJ databases">
        <title>Screening of Alkalihalobacillus lindianensis BZ-TG-R113 and Its Alleviation of Salt Stress on Rapeseed Growth.</title>
        <authorList>
            <person name="Zhao B."/>
            <person name="Guo T."/>
        </authorList>
    </citation>
    <scope>NUCLEOTIDE SEQUENCE [LARGE SCALE GENOMIC DNA]</scope>
    <source>
        <strain evidence="2 3">BZ-TG-R113</strain>
    </source>
</reference>
<gene>
    <name evidence="2" type="ORF">RYX56_20740</name>
</gene>
<accession>A0ABU3XFX7</accession>
<protein>
    <submittedName>
        <fullName evidence="2">Uncharacterized protein</fullName>
    </submittedName>
</protein>
<dbReference type="EMBL" id="JAWJBA010000014">
    <property type="protein sequence ID" value="MDV2686791.1"/>
    <property type="molecule type" value="Genomic_DNA"/>
</dbReference>
<sequence>MKKFNLFIVSLLVIIASVSPSSALASNEVLNDHVVIDETVIEEISEATDVDLTDVDLSNYEEEFDFLYEDEVFLQLEEHLILTEQDVSIHENSVGGQWVPIAAAAIRLLTSKVGKEGMKKGWAIARPHVQKAINAPNTYILEGAGGGGRIIQVRLKKGGSVVFRLDYFPIKTGGKHVLHYHVPPNLGTHHTIF</sequence>
<evidence type="ECO:0000256" key="1">
    <source>
        <dbReference type="SAM" id="SignalP"/>
    </source>
</evidence>